<evidence type="ECO:0000256" key="1">
    <source>
        <dbReference type="ARBA" id="ARBA00004514"/>
    </source>
</evidence>
<dbReference type="CDD" id="cd16098">
    <property type="entry name" value="FliS"/>
    <property type="match status" value="1"/>
</dbReference>
<keyword evidence="7" id="KW-0969">Cilium</keyword>
<dbReference type="GO" id="GO:0044780">
    <property type="term" value="P:bacterial-type flagellum assembly"/>
    <property type="evidence" value="ECO:0007669"/>
    <property type="project" value="InterPro"/>
</dbReference>
<evidence type="ECO:0000313" key="8">
    <source>
        <dbReference type="Proteomes" id="UP000294614"/>
    </source>
</evidence>
<keyword evidence="7" id="KW-0282">Flagellum</keyword>
<proteinExistence type="inferred from homology"/>
<dbReference type="PANTHER" id="PTHR34773">
    <property type="entry name" value="FLAGELLAR SECRETION CHAPERONE FLIS"/>
    <property type="match status" value="1"/>
</dbReference>
<dbReference type="GO" id="GO:0071973">
    <property type="term" value="P:bacterial-type flagellum-dependent cell motility"/>
    <property type="evidence" value="ECO:0007669"/>
    <property type="project" value="TreeGrafter"/>
</dbReference>
<accession>A0A4V2PRZ8</accession>
<comment type="caution">
    <text evidence="7">The sequence shown here is derived from an EMBL/GenBank/DDBJ whole genome shotgun (WGS) entry which is preliminary data.</text>
</comment>
<comment type="subcellular location">
    <subcellularLocation>
        <location evidence="1 6">Cytoplasm</location>
        <location evidence="1 6">Cytosol</location>
    </subcellularLocation>
</comment>
<keyword evidence="5" id="KW-0143">Chaperone</keyword>
<keyword evidence="4 6" id="KW-1005">Bacterial flagellum biogenesis</keyword>
<evidence type="ECO:0000256" key="3">
    <source>
        <dbReference type="ARBA" id="ARBA00022490"/>
    </source>
</evidence>
<keyword evidence="8" id="KW-1185">Reference proteome</keyword>
<dbReference type="Proteomes" id="UP000294614">
    <property type="component" value="Unassembled WGS sequence"/>
</dbReference>
<dbReference type="PANTHER" id="PTHR34773:SF1">
    <property type="entry name" value="FLAGELLAR SECRETION CHAPERONE FLIS"/>
    <property type="match status" value="1"/>
</dbReference>
<reference evidence="7 8" key="1">
    <citation type="submission" date="2019-03" db="EMBL/GenBank/DDBJ databases">
        <title>Genomic Encyclopedia of Type Strains, Phase IV (KMG-IV): sequencing the most valuable type-strain genomes for metagenomic binning, comparative biology and taxonomic classification.</title>
        <authorList>
            <person name="Goeker M."/>
        </authorList>
    </citation>
    <scope>NUCLEOTIDE SEQUENCE [LARGE SCALE GENOMIC DNA]</scope>
    <source>
        <strain evidence="7 8">DSM 24984</strain>
    </source>
</reference>
<evidence type="ECO:0000256" key="5">
    <source>
        <dbReference type="ARBA" id="ARBA00023186"/>
    </source>
</evidence>
<dbReference type="Gene3D" id="1.20.120.340">
    <property type="entry name" value="Flagellar protein FliS"/>
    <property type="match status" value="1"/>
</dbReference>
<evidence type="ECO:0000256" key="6">
    <source>
        <dbReference type="PIRNR" id="PIRNR039090"/>
    </source>
</evidence>
<dbReference type="InterPro" id="IPR003713">
    <property type="entry name" value="FliS"/>
</dbReference>
<comment type="similarity">
    <text evidence="2 6">Belongs to the FliS family.</text>
</comment>
<dbReference type="RefSeq" id="WP_132873581.1">
    <property type="nucleotide sequence ID" value="NZ_JAJUHT010000001.1"/>
</dbReference>
<dbReference type="Pfam" id="PF02561">
    <property type="entry name" value="FliS"/>
    <property type="match status" value="1"/>
</dbReference>
<dbReference type="NCBIfam" id="TIGR00208">
    <property type="entry name" value="fliS"/>
    <property type="match status" value="1"/>
</dbReference>
<dbReference type="PIRSF" id="PIRSF039090">
    <property type="entry name" value="Flis"/>
    <property type="match status" value="1"/>
</dbReference>
<sequence length="142" mass="16267">MQSPYKNYIKQEVEGATKGKLVLLLYDGAIKFMRVAVKAIDEKNVQEAHNNIMKAQNIIYELMSTLNMDAGDISQNLLRLYDFMVWQLIEANKDKNKEKVESVIKLMSNLREAWREVIQKEEGAAAKPEQNTTEVRSVNFAG</sequence>
<organism evidence="7 8">
    <name type="scientific">Seleniivibrio woodruffii</name>
    <dbReference type="NCBI Taxonomy" id="1078050"/>
    <lineage>
        <taxon>Bacteria</taxon>
        <taxon>Pseudomonadati</taxon>
        <taxon>Deferribacterota</taxon>
        <taxon>Deferribacteres</taxon>
        <taxon>Deferribacterales</taxon>
        <taxon>Geovibrionaceae</taxon>
        <taxon>Seleniivibrio</taxon>
    </lineage>
</organism>
<evidence type="ECO:0000256" key="4">
    <source>
        <dbReference type="ARBA" id="ARBA00022795"/>
    </source>
</evidence>
<dbReference type="EMBL" id="SMGG01000004">
    <property type="protein sequence ID" value="TCK60711.1"/>
    <property type="molecule type" value="Genomic_DNA"/>
</dbReference>
<evidence type="ECO:0000256" key="2">
    <source>
        <dbReference type="ARBA" id="ARBA00008787"/>
    </source>
</evidence>
<dbReference type="GO" id="GO:0005829">
    <property type="term" value="C:cytosol"/>
    <property type="evidence" value="ECO:0007669"/>
    <property type="project" value="UniProtKB-SubCell"/>
</dbReference>
<dbReference type="OrthoDB" id="9792010at2"/>
<keyword evidence="7" id="KW-0966">Cell projection</keyword>
<gene>
    <name evidence="7" type="ORF">C8D98_1590</name>
</gene>
<dbReference type="SUPFAM" id="SSF101116">
    <property type="entry name" value="Flagellar export chaperone FliS"/>
    <property type="match status" value="1"/>
</dbReference>
<dbReference type="AlphaFoldDB" id="A0A4V2PRZ8"/>
<name>A0A4V2PRZ8_9BACT</name>
<keyword evidence="3 6" id="KW-0963">Cytoplasm</keyword>
<dbReference type="InterPro" id="IPR036584">
    <property type="entry name" value="FliS_sf"/>
</dbReference>
<evidence type="ECO:0000313" key="7">
    <source>
        <dbReference type="EMBL" id="TCK60711.1"/>
    </source>
</evidence>
<protein>
    <recommendedName>
        <fullName evidence="6">Flagellar secretion chaperone FliS</fullName>
    </recommendedName>
</protein>